<organism evidence="9 10">
    <name type="scientific">Pseudocalidococcus azoricus BACA0444</name>
    <dbReference type="NCBI Taxonomy" id="2918990"/>
    <lineage>
        <taxon>Bacteria</taxon>
        <taxon>Bacillati</taxon>
        <taxon>Cyanobacteriota</taxon>
        <taxon>Cyanophyceae</taxon>
        <taxon>Acaryochloridales</taxon>
        <taxon>Thermosynechococcaceae</taxon>
        <taxon>Pseudocalidococcus</taxon>
        <taxon>Pseudocalidococcus azoricus</taxon>
    </lineage>
</organism>
<feature type="domain" description="Integral membrane bound transporter" evidence="8">
    <location>
        <begin position="409"/>
        <end position="538"/>
    </location>
</feature>
<dbReference type="RefSeq" id="WP_322877461.1">
    <property type="nucleotide sequence ID" value="NZ_JAVMIP010000003.1"/>
</dbReference>
<keyword evidence="3 7" id="KW-0812">Transmembrane</keyword>
<dbReference type="Pfam" id="PF13515">
    <property type="entry name" value="FUSC_2"/>
    <property type="match status" value="1"/>
</dbReference>
<protein>
    <submittedName>
        <fullName evidence="9">FUSC family protein</fullName>
    </submittedName>
</protein>
<evidence type="ECO:0000256" key="5">
    <source>
        <dbReference type="ARBA" id="ARBA00023136"/>
    </source>
</evidence>
<feature type="transmembrane region" description="Helical" evidence="7">
    <location>
        <begin position="443"/>
        <end position="463"/>
    </location>
</feature>
<evidence type="ECO:0000256" key="6">
    <source>
        <dbReference type="ARBA" id="ARBA00043993"/>
    </source>
</evidence>
<evidence type="ECO:0000256" key="2">
    <source>
        <dbReference type="ARBA" id="ARBA00022475"/>
    </source>
</evidence>
<dbReference type="GO" id="GO:0005886">
    <property type="term" value="C:plasma membrane"/>
    <property type="evidence" value="ECO:0007669"/>
    <property type="project" value="UniProtKB-SubCell"/>
</dbReference>
<reference evidence="10" key="1">
    <citation type="submission" date="2023-07" db="EMBL/GenBank/DDBJ databases">
        <authorList>
            <person name="Luz R."/>
            <person name="Cordeiro R."/>
            <person name="Fonseca A."/>
            <person name="Goncalves V."/>
        </authorList>
    </citation>
    <scope>NUCLEOTIDE SEQUENCE [LARGE SCALE GENOMIC DNA]</scope>
    <source>
        <strain evidence="10">BACA0444</strain>
    </source>
</reference>
<dbReference type="PANTHER" id="PTHR30509">
    <property type="entry name" value="P-HYDROXYBENZOIC ACID EFFLUX PUMP SUBUNIT-RELATED"/>
    <property type="match status" value="1"/>
</dbReference>
<dbReference type="AlphaFoldDB" id="A0AAE4JVB6"/>
<feature type="transmembrane region" description="Helical" evidence="7">
    <location>
        <begin position="114"/>
        <end position="132"/>
    </location>
</feature>
<evidence type="ECO:0000256" key="1">
    <source>
        <dbReference type="ARBA" id="ARBA00004651"/>
    </source>
</evidence>
<keyword evidence="4 7" id="KW-1133">Transmembrane helix</keyword>
<evidence type="ECO:0000256" key="3">
    <source>
        <dbReference type="ARBA" id="ARBA00022692"/>
    </source>
</evidence>
<dbReference type="InterPro" id="IPR049453">
    <property type="entry name" value="Memb_transporter_dom"/>
</dbReference>
<evidence type="ECO:0000313" key="9">
    <source>
        <dbReference type="EMBL" id="MDS3860175.1"/>
    </source>
</evidence>
<feature type="transmembrane region" description="Helical" evidence="7">
    <location>
        <begin position="402"/>
        <end position="423"/>
    </location>
</feature>
<comment type="similarity">
    <text evidence="6">Belongs to the YccS/YhfK family.</text>
</comment>
<evidence type="ECO:0000256" key="7">
    <source>
        <dbReference type="SAM" id="Phobius"/>
    </source>
</evidence>
<sequence length="759" mass="84889">MWIFAQLRQRWQLDPRLLRQGAITAIAVIVPLMFQIMTGAVEWNWAAWGACYVGIGDPGGAYRRRAITLLAIALAGGLSIGVGILISGVLGLTLFLMFVWGFGCGFLDAFGKEGNLAGVLIGCCFLFAIHASDHSWANAISSGGAYALGGLWATCLALLAWPLRPELPLRQSVAQVLQGITQYLQAGVQTPPDLLQFQAITLENRQRILNAQTILAQIHLPSHAKTAKQIQQRQKVTYLATLLKLSEQLYLAILMLTEILQQQRSNLFQSIWSDIDQDIDQLILNLNQITEQIIQEHHHLEQFDLTARIEKLDQKFEQQKLIVFQGADQFTAYDESLELNYALLSLKQIAHNLNQIYNVFTGTITPGPNDLTLKLEPTPVGWQILKTHFTFDSVIFRHGLRIALGTTLVVAIYSAWNLPYGYWMALTVLVILKPHYSDASKRGGQRVVGSVGGALGAILLVSYVQNPYILILSMILLIVLMVSFLPVNYFVFVLLYTPIVIIMDSIDNPFTAGLADSWILGELRLLNTLIGACVAFAVNYIVLPQWEPQRLSHQLAELFTTLSSLLTTVFWGYQSNQPISTQALLNIQQQSRLKLSNTHQAWQRLLNEPHSSPQEIQLVEQLLSYSQRLFIALSLLGNHLLQFQKQFSMPNLAIITNQLTAILGNLIAALLSDVPLIPFPPELIQELAALETDLGQLRQQRIQELKQQQPKTPTRQAIIDGTLIVEQLQIIARSLQALHNILQPLLLTLPKPRRHQKTV</sequence>
<dbReference type="Proteomes" id="UP001268256">
    <property type="component" value="Unassembled WGS sequence"/>
</dbReference>
<feature type="transmembrane region" description="Helical" evidence="7">
    <location>
        <begin position="69"/>
        <end position="102"/>
    </location>
</feature>
<gene>
    <name evidence="9" type="ORF">RIF25_05090</name>
</gene>
<feature type="transmembrane region" description="Helical" evidence="7">
    <location>
        <begin position="144"/>
        <end position="163"/>
    </location>
</feature>
<comment type="caution">
    <text evidence="9">The sequence shown here is derived from an EMBL/GenBank/DDBJ whole genome shotgun (WGS) entry which is preliminary data.</text>
</comment>
<evidence type="ECO:0000313" key="10">
    <source>
        <dbReference type="Proteomes" id="UP001268256"/>
    </source>
</evidence>
<keyword evidence="10" id="KW-1185">Reference proteome</keyword>
<accession>A0AAE4JVB6</accession>
<evidence type="ECO:0000256" key="4">
    <source>
        <dbReference type="ARBA" id="ARBA00022989"/>
    </source>
</evidence>
<feature type="transmembrane region" description="Helical" evidence="7">
    <location>
        <begin position="21"/>
        <end position="40"/>
    </location>
</feature>
<keyword evidence="2" id="KW-1003">Cell membrane</keyword>
<dbReference type="PANTHER" id="PTHR30509:SF9">
    <property type="entry name" value="MULTIDRUG RESISTANCE PROTEIN MDTO"/>
    <property type="match status" value="1"/>
</dbReference>
<proteinExistence type="inferred from homology"/>
<comment type="subcellular location">
    <subcellularLocation>
        <location evidence="1">Cell membrane</location>
        <topology evidence="1">Multi-pass membrane protein</topology>
    </subcellularLocation>
</comment>
<name>A0AAE4JVB6_9CYAN</name>
<evidence type="ECO:0000259" key="8">
    <source>
        <dbReference type="Pfam" id="PF13515"/>
    </source>
</evidence>
<feature type="transmembrane region" description="Helical" evidence="7">
    <location>
        <begin position="470"/>
        <end position="503"/>
    </location>
</feature>
<keyword evidence="5 7" id="KW-0472">Membrane</keyword>
<dbReference type="EMBL" id="JAVMIP010000003">
    <property type="protein sequence ID" value="MDS3860175.1"/>
    <property type="molecule type" value="Genomic_DNA"/>
</dbReference>